<dbReference type="InterPro" id="IPR046578">
    <property type="entry name" value="DUF6638"/>
</dbReference>
<gene>
    <name evidence="1" type="ORF">GWK10_05595</name>
</gene>
<dbReference type="Proteomes" id="UP000474296">
    <property type="component" value="Unassembled WGS sequence"/>
</dbReference>
<name>A0A6M0CL04_9FLAO</name>
<evidence type="ECO:0000313" key="1">
    <source>
        <dbReference type="EMBL" id="NER16674.1"/>
    </source>
</evidence>
<dbReference type="AlphaFoldDB" id="A0A6M0CL04"/>
<dbReference type="Pfam" id="PF20343">
    <property type="entry name" value="DUF6638"/>
    <property type="match status" value="1"/>
</dbReference>
<keyword evidence="2" id="KW-1185">Reference proteome</keyword>
<organism evidence="1 2">
    <name type="scientific">Spongiivirga citrea</name>
    <dbReference type="NCBI Taxonomy" id="1481457"/>
    <lineage>
        <taxon>Bacteria</taxon>
        <taxon>Pseudomonadati</taxon>
        <taxon>Bacteroidota</taxon>
        <taxon>Flavobacteriia</taxon>
        <taxon>Flavobacteriales</taxon>
        <taxon>Flavobacteriaceae</taxon>
        <taxon>Spongiivirga</taxon>
    </lineage>
</organism>
<protein>
    <submittedName>
        <fullName evidence="1">Uncharacterized protein</fullName>
    </submittedName>
</protein>
<dbReference type="RefSeq" id="WP_164030060.1">
    <property type="nucleotide sequence ID" value="NZ_JAABOQ010000002.1"/>
</dbReference>
<proteinExistence type="predicted"/>
<dbReference type="EMBL" id="JAABOQ010000002">
    <property type="protein sequence ID" value="NER16674.1"/>
    <property type="molecule type" value="Genomic_DNA"/>
</dbReference>
<reference evidence="1 2" key="1">
    <citation type="submission" date="2020-01" db="EMBL/GenBank/DDBJ databases">
        <title>Spongiivirga citrea KCTC 32990T.</title>
        <authorList>
            <person name="Wang G."/>
        </authorList>
    </citation>
    <scope>NUCLEOTIDE SEQUENCE [LARGE SCALE GENOMIC DNA]</scope>
    <source>
        <strain evidence="1 2">KCTC 32990</strain>
    </source>
</reference>
<sequence length="414" mass="48829">MEKLIEANLYHSELVPIGGALVSRYNQCLVRLGFKPTKLKTFQVDGIGWSPEIAEEKEDIGYLNNGDANPHAIIVSPQQRGKPVYYPFHTFDRNIMKMVFKTYGDHISDITRDGALCIDLDQDIDAFYEPLDILKYKDITVGFRILNDLDRAQKEQEELVSIFNEDTNFIDESLHMKILASARKYGDLRSRKLQLAPLTYTSGSFFTRAFGGVFVLRDFITSIVVFKDKKAYKKAIKDSYHEVLIYHVDQKELVQKLQEHVILVYDLEEAIKTDRYQRIKKFMFYEVLHELEEKQHPVSDILKDKMLFRSYFNKIEDKNRARLASVERYVEKLEISNELKIDTFVDKDFFHALQKPHSSLTGEHQDLIWMLLAEISAKDPLHLYWYQKERFYEEYQQWDSSFRDWVIDIIKSNI</sequence>
<evidence type="ECO:0000313" key="2">
    <source>
        <dbReference type="Proteomes" id="UP000474296"/>
    </source>
</evidence>
<comment type="caution">
    <text evidence="1">The sequence shown here is derived from an EMBL/GenBank/DDBJ whole genome shotgun (WGS) entry which is preliminary data.</text>
</comment>
<accession>A0A6M0CL04</accession>